<feature type="domain" description="HMG box" evidence="13">
    <location>
        <begin position="1"/>
        <end position="70"/>
    </location>
</feature>
<dbReference type="Proteomes" id="UP000829999">
    <property type="component" value="Chromosome 6"/>
</dbReference>
<dbReference type="GO" id="GO:0060964">
    <property type="term" value="P:regulation of miRNA-mediated gene silencing"/>
    <property type="evidence" value="ECO:0007669"/>
    <property type="project" value="InterPro"/>
</dbReference>
<evidence type="ECO:0000256" key="2">
    <source>
        <dbReference type="ARBA" id="ARBA00004496"/>
    </source>
</evidence>
<comment type="subcellular location">
    <subcellularLocation>
        <location evidence="2">Cytoplasm</location>
    </subcellularLocation>
    <subcellularLocation>
        <location evidence="1">Nucleus</location>
    </subcellularLocation>
</comment>
<evidence type="ECO:0000259" key="13">
    <source>
        <dbReference type="PROSITE" id="PS50118"/>
    </source>
</evidence>
<dbReference type="PANTHER" id="PTHR21358:SF4">
    <property type="entry name" value="PROTEIN MAELSTROM HOMOLOG"/>
    <property type="match status" value="1"/>
</dbReference>
<evidence type="ECO:0000256" key="7">
    <source>
        <dbReference type="ARBA" id="ARBA00023125"/>
    </source>
</evidence>
<evidence type="ECO:0000313" key="15">
    <source>
        <dbReference type="RefSeq" id="XP_035437221.2"/>
    </source>
</evidence>
<keyword evidence="10" id="KW-0469">Meiosis</keyword>
<evidence type="ECO:0000256" key="9">
    <source>
        <dbReference type="ARBA" id="ARBA00023242"/>
    </source>
</evidence>
<keyword evidence="6" id="KW-0221">Differentiation</keyword>
<evidence type="ECO:0000256" key="1">
    <source>
        <dbReference type="ARBA" id="ARBA00004123"/>
    </source>
</evidence>
<dbReference type="GO" id="GO:0007140">
    <property type="term" value="P:male meiotic nuclear division"/>
    <property type="evidence" value="ECO:0007669"/>
    <property type="project" value="TreeGrafter"/>
</dbReference>
<dbReference type="Gene3D" id="1.10.30.10">
    <property type="entry name" value="High mobility group box domain"/>
    <property type="match status" value="1"/>
</dbReference>
<dbReference type="AlphaFoldDB" id="A0A9R0D225"/>
<dbReference type="GO" id="GO:0043565">
    <property type="term" value="F:sequence-specific DNA binding"/>
    <property type="evidence" value="ECO:0007669"/>
    <property type="project" value="TreeGrafter"/>
</dbReference>
<dbReference type="RefSeq" id="XP_035437221.2">
    <property type="nucleotide sequence ID" value="XM_035581328.2"/>
</dbReference>
<dbReference type="GO" id="GO:0007283">
    <property type="term" value="P:spermatogenesis"/>
    <property type="evidence" value="ECO:0007669"/>
    <property type="project" value="TreeGrafter"/>
</dbReference>
<keyword evidence="14" id="KW-1185">Reference proteome</keyword>
<evidence type="ECO:0000256" key="10">
    <source>
        <dbReference type="ARBA" id="ARBA00023254"/>
    </source>
</evidence>
<evidence type="ECO:0000256" key="12">
    <source>
        <dbReference type="SAM" id="MobiDB-lite"/>
    </source>
</evidence>
<name>A0A9R0D225_SPOFR</name>
<dbReference type="GO" id="GO:0030154">
    <property type="term" value="P:cell differentiation"/>
    <property type="evidence" value="ECO:0007669"/>
    <property type="project" value="UniProtKB-KW"/>
</dbReference>
<keyword evidence="8" id="KW-0943">RNA-mediated gene silencing</keyword>
<organism evidence="14 15">
    <name type="scientific">Spodoptera frugiperda</name>
    <name type="common">Fall armyworm</name>
    <dbReference type="NCBI Taxonomy" id="7108"/>
    <lineage>
        <taxon>Eukaryota</taxon>
        <taxon>Metazoa</taxon>
        <taxon>Ecdysozoa</taxon>
        <taxon>Arthropoda</taxon>
        <taxon>Hexapoda</taxon>
        <taxon>Insecta</taxon>
        <taxon>Pterygota</taxon>
        <taxon>Neoptera</taxon>
        <taxon>Endopterygota</taxon>
        <taxon>Lepidoptera</taxon>
        <taxon>Glossata</taxon>
        <taxon>Ditrysia</taxon>
        <taxon>Noctuoidea</taxon>
        <taxon>Noctuidae</taxon>
        <taxon>Amphipyrinae</taxon>
        <taxon>Spodoptera</taxon>
    </lineage>
</organism>
<dbReference type="Pfam" id="PF13017">
    <property type="entry name" value="Maelstrom"/>
    <property type="match status" value="1"/>
</dbReference>
<feature type="DNA-binding region" description="HMG box" evidence="11">
    <location>
        <begin position="1"/>
        <end position="70"/>
    </location>
</feature>
<evidence type="ECO:0000256" key="4">
    <source>
        <dbReference type="ARBA" id="ARBA00022473"/>
    </source>
</evidence>
<accession>A0A9R0D225</accession>
<evidence type="ECO:0000256" key="11">
    <source>
        <dbReference type="PROSITE-ProRule" id="PRU00267"/>
    </source>
</evidence>
<dbReference type="SUPFAM" id="SSF47095">
    <property type="entry name" value="HMG-box"/>
    <property type="match status" value="1"/>
</dbReference>
<sequence>MPKKKTAYWFFLQDFKEEQRLKGITYTEKQELDKDADKAWRSLPPSVRAKYEQTAKNEKEKNNAPVIKFASNGVPLTVIENRMKEHEMAQINEVQDITNIIKTKSFNQEILDEYFYIIDVNSYCKWDDKYLIGECTVLRFNLRNGIRDYYPVLINPGKIPMGYASDVRVACIELGLDMPDAESPSNTMDILANIIDFLRQKDLKAGSLPPLFTMSEKVLPTKSFLEQMCYTAHEDEMIFRVYRLEKLLFHLVNSLKSDKYDGLPHESLALEILKKDCFRYSEGLACRHHAARDKATECTDSRVFRWAYSIMDECCAPAGITPRSGTHVPKDMNIEKYKLLRNPTPRATVAGYEAAPSSSNTTANDSMWEGSFEASLVSEPSGAWGEPSGAWGEPSGSQAASAWPQPTGIPSSETWPQLPGSGPSSAWPLPSGSQSSNEWPGLPRSQSSRARGQHSGSGRGGRESESGRRGRRTHEPMRMPQADYSQNLQATSELMEKHSPLLPGLGRGRNLAGSLSKMNINKKK</sequence>
<proteinExistence type="inferred from homology"/>
<dbReference type="OrthoDB" id="24555at2759"/>
<dbReference type="InterPro" id="IPR036910">
    <property type="entry name" value="HMG_box_dom_sf"/>
</dbReference>
<keyword evidence="7 11" id="KW-0238">DNA-binding</keyword>
<dbReference type="GO" id="GO:0043186">
    <property type="term" value="C:P granule"/>
    <property type="evidence" value="ECO:0007669"/>
    <property type="project" value="TreeGrafter"/>
</dbReference>
<reference evidence="15" key="1">
    <citation type="submission" date="2025-08" db="UniProtKB">
        <authorList>
            <consortium name="RefSeq"/>
        </authorList>
    </citation>
    <scope>IDENTIFICATION</scope>
    <source>
        <tissue evidence="15">Whole larval tissue</tissue>
    </source>
</reference>
<keyword evidence="9 11" id="KW-0539">Nucleus</keyword>
<dbReference type="CTD" id="84944"/>
<dbReference type="InterPro" id="IPR009071">
    <property type="entry name" value="HMG_box_dom"/>
</dbReference>
<evidence type="ECO:0000256" key="8">
    <source>
        <dbReference type="ARBA" id="ARBA00023158"/>
    </source>
</evidence>
<feature type="compositionally biased region" description="Low complexity" evidence="12">
    <location>
        <begin position="444"/>
        <end position="456"/>
    </location>
</feature>
<dbReference type="GO" id="GO:0005634">
    <property type="term" value="C:nucleus"/>
    <property type="evidence" value="ECO:0007669"/>
    <property type="project" value="UniProtKB-SubCell"/>
</dbReference>
<dbReference type="GO" id="GO:0034587">
    <property type="term" value="P:piRNA processing"/>
    <property type="evidence" value="ECO:0007669"/>
    <property type="project" value="TreeGrafter"/>
</dbReference>
<evidence type="ECO:0000256" key="3">
    <source>
        <dbReference type="ARBA" id="ARBA00007057"/>
    </source>
</evidence>
<protein>
    <submittedName>
        <fullName evidence="15">Protein maelstrom homolog isoform X1</fullName>
    </submittedName>
</protein>
<evidence type="ECO:0000256" key="5">
    <source>
        <dbReference type="ARBA" id="ARBA00022490"/>
    </source>
</evidence>
<feature type="region of interest" description="Disordered" evidence="12">
    <location>
        <begin position="373"/>
        <end position="524"/>
    </location>
</feature>
<dbReference type="GeneID" id="118267391"/>
<dbReference type="InterPro" id="IPR039259">
    <property type="entry name" value="Protein_maelstrom"/>
</dbReference>
<keyword evidence="5" id="KW-0963">Cytoplasm</keyword>
<dbReference type="PROSITE" id="PS50118">
    <property type="entry name" value="HMG_BOX_2"/>
    <property type="match status" value="1"/>
</dbReference>
<feature type="compositionally biased region" description="Polar residues" evidence="12">
    <location>
        <begin position="483"/>
        <end position="492"/>
    </location>
</feature>
<gene>
    <name evidence="15" type="primary">LOC118267391</name>
</gene>
<evidence type="ECO:0000313" key="14">
    <source>
        <dbReference type="Proteomes" id="UP000829999"/>
    </source>
</evidence>
<keyword evidence="4" id="KW-0217">Developmental protein</keyword>
<dbReference type="PANTHER" id="PTHR21358">
    <property type="entry name" value="PROTEIN MAELSTROM HOMOLOG"/>
    <property type="match status" value="1"/>
</dbReference>
<feature type="compositionally biased region" description="Basic and acidic residues" evidence="12">
    <location>
        <begin position="460"/>
        <end position="477"/>
    </location>
</feature>
<dbReference type="GO" id="GO:0045892">
    <property type="term" value="P:negative regulation of DNA-templated transcription"/>
    <property type="evidence" value="ECO:0007669"/>
    <property type="project" value="TreeGrafter"/>
</dbReference>
<dbReference type="InterPro" id="IPR024970">
    <property type="entry name" value="Maelstrom"/>
</dbReference>
<comment type="similarity">
    <text evidence="3">Belongs to the maelstrom family.</text>
</comment>
<evidence type="ECO:0000256" key="6">
    <source>
        <dbReference type="ARBA" id="ARBA00022782"/>
    </source>
</evidence>